<feature type="domain" description="Ras-GEF" evidence="4">
    <location>
        <begin position="448"/>
        <end position="653"/>
    </location>
</feature>
<keyword evidence="3" id="KW-1133">Transmembrane helix</keyword>
<evidence type="ECO:0000313" key="6">
    <source>
        <dbReference type="Proteomes" id="UP000193498"/>
    </source>
</evidence>
<dbReference type="Pfam" id="PF00617">
    <property type="entry name" value="RasGEF"/>
    <property type="match status" value="1"/>
</dbReference>
<keyword evidence="3" id="KW-0812">Transmembrane</keyword>
<gene>
    <name evidence="5" type="ORF">K493DRAFT_336759</name>
</gene>
<dbReference type="PANTHER" id="PTHR23113:SF368">
    <property type="entry name" value="CELL DIVISION CONTROL PROTEIN 25"/>
    <property type="match status" value="1"/>
</dbReference>
<dbReference type="PROSITE" id="PS50009">
    <property type="entry name" value="RASGEF_CAT"/>
    <property type="match status" value="1"/>
</dbReference>
<keyword evidence="3" id="KW-0472">Membrane</keyword>
<comment type="caution">
    <text evidence="5">The sequence shown here is derived from an EMBL/GenBank/DDBJ whole genome shotgun (WGS) entry which is preliminary data.</text>
</comment>
<dbReference type="InterPro" id="IPR023578">
    <property type="entry name" value="Ras_GEF_dom_sf"/>
</dbReference>
<dbReference type="InParanoid" id="A0A1Y1YFP0"/>
<dbReference type="Proteomes" id="UP000193498">
    <property type="component" value="Unassembled WGS sequence"/>
</dbReference>
<dbReference type="Gene3D" id="1.10.840.10">
    <property type="entry name" value="Ras guanine-nucleotide exchange factors catalytic domain"/>
    <property type="match status" value="2"/>
</dbReference>
<dbReference type="GO" id="GO:0005886">
    <property type="term" value="C:plasma membrane"/>
    <property type="evidence" value="ECO:0007669"/>
    <property type="project" value="TreeGrafter"/>
</dbReference>
<dbReference type="InterPro" id="IPR036964">
    <property type="entry name" value="RASGEF_cat_dom_sf"/>
</dbReference>
<dbReference type="InterPro" id="IPR001895">
    <property type="entry name" value="RASGEF_cat_dom"/>
</dbReference>
<dbReference type="EMBL" id="MCFE01000145">
    <property type="protein sequence ID" value="ORX96819.1"/>
    <property type="molecule type" value="Genomic_DNA"/>
</dbReference>
<dbReference type="InterPro" id="IPR008937">
    <property type="entry name" value="Ras-like_GEF"/>
</dbReference>
<evidence type="ECO:0000259" key="4">
    <source>
        <dbReference type="PROSITE" id="PS50009"/>
    </source>
</evidence>
<dbReference type="SUPFAM" id="SSF48366">
    <property type="entry name" value="Ras GEF"/>
    <property type="match status" value="1"/>
</dbReference>
<protein>
    <submittedName>
        <fullName evidence="5">Ras GEF</fullName>
    </submittedName>
</protein>
<feature type="transmembrane region" description="Helical" evidence="3">
    <location>
        <begin position="128"/>
        <end position="152"/>
    </location>
</feature>
<keyword evidence="6" id="KW-1185">Reference proteome</keyword>
<evidence type="ECO:0000256" key="1">
    <source>
        <dbReference type="ARBA" id="ARBA00022658"/>
    </source>
</evidence>
<keyword evidence="1 2" id="KW-0344">Guanine-nucleotide releasing factor</keyword>
<dbReference type="SMART" id="SM00147">
    <property type="entry name" value="RasGEF"/>
    <property type="match status" value="1"/>
</dbReference>
<proteinExistence type="predicted"/>
<dbReference type="PANTHER" id="PTHR23113">
    <property type="entry name" value="GUANINE NUCLEOTIDE EXCHANGE FACTOR"/>
    <property type="match status" value="1"/>
</dbReference>
<reference evidence="5 6" key="1">
    <citation type="submission" date="2016-07" db="EMBL/GenBank/DDBJ databases">
        <title>Pervasive Adenine N6-methylation of Active Genes in Fungi.</title>
        <authorList>
            <consortium name="DOE Joint Genome Institute"/>
            <person name="Mondo S.J."/>
            <person name="Dannebaum R.O."/>
            <person name="Kuo R.C."/>
            <person name="Labutti K."/>
            <person name="Haridas S."/>
            <person name="Kuo A."/>
            <person name="Salamov A."/>
            <person name="Ahrendt S.R."/>
            <person name="Lipzen A."/>
            <person name="Sullivan W."/>
            <person name="Andreopoulos W.B."/>
            <person name="Clum A."/>
            <person name="Lindquist E."/>
            <person name="Daum C."/>
            <person name="Ramamoorthy G.K."/>
            <person name="Gryganskyi A."/>
            <person name="Culley D."/>
            <person name="Magnuson J.K."/>
            <person name="James T.Y."/>
            <person name="O'Malley M.A."/>
            <person name="Stajich J.E."/>
            <person name="Spatafora J.W."/>
            <person name="Visel A."/>
            <person name="Grigoriev I.V."/>
        </authorList>
    </citation>
    <scope>NUCLEOTIDE SEQUENCE [LARGE SCALE GENOMIC DNA]</scope>
    <source>
        <strain evidence="5 6">CBS 931.73</strain>
    </source>
</reference>
<dbReference type="AlphaFoldDB" id="A0A1Y1YFP0"/>
<dbReference type="OrthoDB" id="546434at2759"/>
<dbReference type="GO" id="GO:0005085">
    <property type="term" value="F:guanyl-nucleotide exchange factor activity"/>
    <property type="evidence" value="ECO:0007669"/>
    <property type="project" value="UniProtKB-KW"/>
</dbReference>
<evidence type="ECO:0000256" key="2">
    <source>
        <dbReference type="PROSITE-ProRule" id="PRU00168"/>
    </source>
</evidence>
<organism evidence="5 6">
    <name type="scientific">Basidiobolus meristosporus CBS 931.73</name>
    <dbReference type="NCBI Taxonomy" id="1314790"/>
    <lineage>
        <taxon>Eukaryota</taxon>
        <taxon>Fungi</taxon>
        <taxon>Fungi incertae sedis</taxon>
        <taxon>Zoopagomycota</taxon>
        <taxon>Entomophthoromycotina</taxon>
        <taxon>Basidiobolomycetes</taxon>
        <taxon>Basidiobolales</taxon>
        <taxon>Basidiobolaceae</taxon>
        <taxon>Basidiobolus</taxon>
    </lineage>
</organism>
<evidence type="ECO:0000256" key="3">
    <source>
        <dbReference type="SAM" id="Phobius"/>
    </source>
</evidence>
<name>A0A1Y1YFP0_9FUNG</name>
<dbReference type="STRING" id="1314790.A0A1Y1YFP0"/>
<sequence>MSRLEHLRSRGELLDRYSPAAHKKELEDFQDSPWTSHDDLCLQEGEIDLEFKVKATLEELCDNLNEEMESTTFMLRLSQISLELLWQLDYGLGLIKDCTKAIQQQPMDGNRTDPECPSNWLSLAIPRIFHSCVTLVTALIIPSVGWIGTILIQAYGRLQSRLDYSTPFLGSPHAGTWPLPKSLQLYCRNGWSRSLSCSCILVTRHLILDLIIQDSIHQPAINQMVDLRSDAYNQRTQDCASVATEGSQIPGDCRHSATITTAALLEKQARGGLHQVLPTLPSSIHELAFAIALFVQKISYFSITISVRISINLVASLTAFYIPSSATEGPSYEEKKEQRDEDGKDFHRDTQIYEVFSDFLHQMRIPHQAIIKRIWSERMAKAFRHSARRESQKLPIGQYLLERSHADTDGCPYLPRTIISFMLGSLQRTPRTPAPYPFSYHSILLDMNYEIIARILCFKDLELFKELTIYQFLVFQTKPDDLNMVQMLVERSNMIRNWVACELCTILDLNKRYLLIRQFINIAKMLSSNERNTFRSLERLLDVSGNMKYYRTALHEANSPGTPFLPLLLKDITFLLDGPSTFIHIHGPPANEPQRSGELVNFAKFRDLTETIEQTMRITQGKYCWKREMNSLFDLIDGRIHDWYSVSGKTETASLQWSKACEQ</sequence>
<evidence type="ECO:0000313" key="5">
    <source>
        <dbReference type="EMBL" id="ORX96819.1"/>
    </source>
</evidence>
<accession>A0A1Y1YFP0</accession>
<dbReference type="GO" id="GO:0007265">
    <property type="term" value="P:Ras protein signal transduction"/>
    <property type="evidence" value="ECO:0007669"/>
    <property type="project" value="TreeGrafter"/>
</dbReference>